<gene>
    <name evidence="1" type="ORF">F4559_002984</name>
</gene>
<organism evidence="1 2">
    <name type="scientific">Saccharothrix violaceirubra</name>
    <dbReference type="NCBI Taxonomy" id="413306"/>
    <lineage>
        <taxon>Bacteria</taxon>
        <taxon>Bacillati</taxon>
        <taxon>Actinomycetota</taxon>
        <taxon>Actinomycetes</taxon>
        <taxon>Pseudonocardiales</taxon>
        <taxon>Pseudonocardiaceae</taxon>
        <taxon>Saccharothrix</taxon>
    </lineage>
</organism>
<keyword evidence="2" id="KW-1185">Reference proteome</keyword>
<evidence type="ECO:0000313" key="2">
    <source>
        <dbReference type="Proteomes" id="UP000542674"/>
    </source>
</evidence>
<dbReference type="EMBL" id="JACHJS010000001">
    <property type="protein sequence ID" value="MBB4965625.1"/>
    <property type="molecule type" value="Genomic_DNA"/>
</dbReference>
<accession>A0A7W7T5F8</accession>
<dbReference type="NCBIfam" id="NF033521">
    <property type="entry name" value="lasso_leader_L3"/>
    <property type="match status" value="1"/>
</dbReference>
<protein>
    <recommendedName>
        <fullName evidence="3">Lasso RiPP family leader peptide-containing protein</fullName>
    </recommendedName>
</protein>
<dbReference type="AlphaFoldDB" id="A0A7W7T5F8"/>
<proteinExistence type="predicted"/>
<comment type="caution">
    <text evidence="1">The sequence shown here is derived from an EMBL/GenBank/DDBJ whole genome shotgun (WGS) entry which is preliminary data.</text>
</comment>
<reference evidence="1 2" key="1">
    <citation type="submission" date="2020-08" db="EMBL/GenBank/DDBJ databases">
        <title>Sequencing the genomes of 1000 actinobacteria strains.</title>
        <authorList>
            <person name="Klenk H.-P."/>
        </authorList>
    </citation>
    <scope>NUCLEOTIDE SEQUENCE [LARGE SCALE GENOMIC DNA]</scope>
    <source>
        <strain evidence="1 2">DSM 45084</strain>
    </source>
</reference>
<dbReference type="RefSeq" id="WP_184669230.1">
    <property type="nucleotide sequence ID" value="NZ_BAABAI010000029.1"/>
</dbReference>
<sequence length="55" mass="5950">MSVDASRPSEVRASDAEQVEVDYEPPVFVELGGVRDVVLGNSSSGNADANSQYYW</sequence>
<name>A0A7W7T5F8_9PSEU</name>
<evidence type="ECO:0008006" key="3">
    <source>
        <dbReference type="Google" id="ProtNLM"/>
    </source>
</evidence>
<evidence type="ECO:0000313" key="1">
    <source>
        <dbReference type="EMBL" id="MBB4965625.1"/>
    </source>
</evidence>
<dbReference type="Proteomes" id="UP000542674">
    <property type="component" value="Unassembled WGS sequence"/>
</dbReference>